<dbReference type="CDD" id="cd04725">
    <property type="entry name" value="OMP_decarboxylase_like"/>
    <property type="match status" value="1"/>
</dbReference>
<evidence type="ECO:0000256" key="8">
    <source>
        <dbReference type="ARBA" id="ARBA00033428"/>
    </source>
</evidence>
<organism evidence="11 12">
    <name type="scientific">Candidatus Falkowbacteria bacterium RIFCSPHIGHO2_02_FULL_42_9</name>
    <dbReference type="NCBI Taxonomy" id="1797986"/>
    <lineage>
        <taxon>Bacteria</taxon>
        <taxon>Candidatus Falkowiibacteriota</taxon>
    </lineage>
</organism>
<evidence type="ECO:0000256" key="5">
    <source>
        <dbReference type="ARBA" id="ARBA00022793"/>
    </source>
</evidence>
<evidence type="ECO:0000256" key="3">
    <source>
        <dbReference type="ARBA" id="ARBA00012321"/>
    </source>
</evidence>
<feature type="binding site" evidence="9">
    <location>
        <position position="212"/>
    </location>
    <ligand>
        <name>substrate</name>
    </ligand>
</feature>
<feature type="binding site" evidence="9">
    <location>
        <position position="183"/>
    </location>
    <ligand>
        <name>substrate</name>
    </ligand>
</feature>
<dbReference type="Pfam" id="PF00215">
    <property type="entry name" value="OMPdecase"/>
    <property type="match status" value="1"/>
</dbReference>
<evidence type="ECO:0000256" key="2">
    <source>
        <dbReference type="ARBA" id="ARBA00004861"/>
    </source>
</evidence>
<dbReference type="InterPro" id="IPR001754">
    <property type="entry name" value="OMPdeCOase_dom"/>
</dbReference>
<dbReference type="GO" id="GO:0044205">
    <property type="term" value="P:'de novo' UMP biosynthetic process"/>
    <property type="evidence" value="ECO:0007669"/>
    <property type="project" value="UniProtKB-UniPathway"/>
</dbReference>
<dbReference type="SUPFAM" id="SSF51366">
    <property type="entry name" value="Ribulose-phoshate binding barrel"/>
    <property type="match status" value="1"/>
</dbReference>
<comment type="caution">
    <text evidence="11">The sequence shown here is derived from an EMBL/GenBank/DDBJ whole genome shotgun (WGS) entry which is preliminary data.</text>
</comment>
<dbReference type="InterPro" id="IPR014732">
    <property type="entry name" value="OMPdecase"/>
</dbReference>
<dbReference type="GO" id="GO:0006207">
    <property type="term" value="P:'de novo' pyrimidine nucleobase biosynthetic process"/>
    <property type="evidence" value="ECO:0007669"/>
    <property type="project" value="InterPro"/>
</dbReference>
<dbReference type="SMART" id="SM00934">
    <property type="entry name" value="OMPdecase"/>
    <property type="match status" value="1"/>
</dbReference>
<evidence type="ECO:0000256" key="4">
    <source>
        <dbReference type="ARBA" id="ARBA00021923"/>
    </source>
</evidence>
<comment type="pathway">
    <text evidence="2">Pyrimidine metabolism; UMP biosynthesis via de novo pathway; UMP from orotate: step 2/2.</text>
</comment>
<feature type="binding site" evidence="9">
    <location>
        <position position="122"/>
    </location>
    <ligand>
        <name>substrate</name>
    </ligand>
</feature>
<dbReference type="UniPathway" id="UPA00070">
    <property type="reaction ID" value="UER00120"/>
</dbReference>
<dbReference type="EMBL" id="MFFT01000043">
    <property type="protein sequence ID" value="OGF22614.1"/>
    <property type="molecule type" value="Genomic_DNA"/>
</dbReference>
<dbReference type="Proteomes" id="UP000176877">
    <property type="component" value="Unassembled WGS sequence"/>
</dbReference>
<feature type="binding site" evidence="9">
    <location>
        <position position="32"/>
    </location>
    <ligand>
        <name>substrate</name>
    </ligand>
</feature>
<comment type="function">
    <text evidence="1">Catalyzes the decarboxylation of orotidine 5'-monophosphate (OMP) to uridine 5'-monophosphate (UMP).</text>
</comment>
<evidence type="ECO:0000259" key="10">
    <source>
        <dbReference type="SMART" id="SM00934"/>
    </source>
</evidence>
<evidence type="ECO:0000256" key="7">
    <source>
        <dbReference type="ARBA" id="ARBA00023239"/>
    </source>
</evidence>
<dbReference type="PANTHER" id="PTHR32119:SF2">
    <property type="entry name" value="OROTIDINE 5'-PHOSPHATE DECARBOXYLASE"/>
    <property type="match status" value="1"/>
</dbReference>
<dbReference type="AlphaFoldDB" id="A0A1F5S7D4"/>
<dbReference type="PANTHER" id="PTHR32119">
    <property type="entry name" value="OROTIDINE 5'-PHOSPHATE DECARBOXYLASE"/>
    <property type="match status" value="1"/>
</dbReference>
<protein>
    <recommendedName>
        <fullName evidence="4">Orotidine 5'-phosphate decarboxylase</fullName>
        <ecNumber evidence="3">4.1.1.23</ecNumber>
    </recommendedName>
    <alternativeName>
        <fullName evidence="8">OMP decarboxylase</fullName>
    </alternativeName>
</protein>
<sequence length="233" mass="24725">MESPVIAALDVPTTKEALELVEALSGAVGAFKINHQLFVSAGPEVVGRIHEKSERVLLDLEFNGTPNTVVEAVKAATRHRIWALTIHIGGDLKMMKAAKAAAQTAGQKSGVCPLVVGVAVLTSSDDDILHAHGIPSTTTDLVRRMTGLAMRAGLDALICPPQEVAAVRNLVPREVQLMVPGIRSLGEDKHGHKQTRTPKEAVEGGANWLIIGRPIYAAKNPRQAAEQILATLA</sequence>
<proteinExistence type="predicted"/>
<dbReference type="NCBIfam" id="TIGR01740">
    <property type="entry name" value="pyrF"/>
    <property type="match status" value="1"/>
</dbReference>
<dbReference type="GO" id="GO:0004590">
    <property type="term" value="F:orotidine-5'-phosphate decarboxylase activity"/>
    <property type="evidence" value="ECO:0007669"/>
    <property type="project" value="UniProtKB-EC"/>
</dbReference>
<dbReference type="Gene3D" id="3.20.20.70">
    <property type="entry name" value="Aldolase class I"/>
    <property type="match status" value="1"/>
</dbReference>
<keyword evidence="6" id="KW-0665">Pyrimidine biosynthesis</keyword>
<feature type="binding site" evidence="9">
    <location>
        <position position="10"/>
    </location>
    <ligand>
        <name>substrate</name>
    </ligand>
</feature>
<dbReference type="EC" id="4.1.1.23" evidence="3"/>
<evidence type="ECO:0000256" key="1">
    <source>
        <dbReference type="ARBA" id="ARBA00002356"/>
    </source>
</evidence>
<evidence type="ECO:0000313" key="11">
    <source>
        <dbReference type="EMBL" id="OGF22614.1"/>
    </source>
</evidence>
<feature type="binding site" evidence="9">
    <location>
        <position position="213"/>
    </location>
    <ligand>
        <name>substrate</name>
    </ligand>
</feature>
<evidence type="ECO:0000256" key="9">
    <source>
        <dbReference type="PIRSR" id="PIRSR614732-2"/>
    </source>
</evidence>
<reference evidence="11 12" key="1">
    <citation type="journal article" date="2016" name="Nat. Commun.">
        <title>Thousands of microbial genomes shed light on interconnected biogeochemical processes in an aquifer system.</title>
        <authorList>
            <person name="Anantharaman K."/>
            <person name="Brown C.T."/>
            <person name="Hug L.A."/>
            <person name="Sharon I."/>
            <person name="Castelle C.J."/>
            <person name="Probst A.J."/>
            <person name="Thomas B.C."/>
            <person name="Singh A."/>
            <person name="Wilkins M.J."/>
            <person name="Karaoz U."/>
            <person name="Brodie E.L."/>
            <person name="Williams K.H."/>
            <person name="Hubbard S.S."/>
            <person name="Banfield J.F."/>
        </authorList>
    </citation>
    <scope>NUCLEOTIDE SEQUENCE [LARGE SCALE GENOMIC DNA]</scope>
</reference>
<dbReference type="InterPro" id="IPR013785">
    <property type="entry name" value="Aldolase_TIM"/>
</dbReference>
<dbReference type="InterPro" id="IPR011060">
    <property type="entry name" value="RibuloseP-bd_barrel"/>
</dbReference>
<evidence type="ECO:0000313" key="12">
    <source>
        <dbReference type="Proteomes" id="UP000176877"/>
    </source>
</evidence>
<gene>
    <name evidence="11" type="ORF">A3D45_03120</name>
</gene>
<dbReference type="GO" id="GO:0005829">
    <property type="term" value="C:cytosol"/>
    <property type="evidence" value="ECO:0007669"/>
    <property type="project" value="TreeGrafter"/>
</dbReference>
<evidence type="ECO:0000256" key="6">
    <source>
        <dbReference type="ARBA" id="ARBA00022975"/>
    </source>
</evidence>
<keyword evidence="5" id="KW-0210">Decarboxylase</keyword>
<keyword evidence="7" id="KW-0456">Lyase</keyword>
<feature type="domain" description="Orotidine 5'-phosphate decarboxylase" evidence="10">
    <location>
        <begin position="4"/>
        <end position="228"/>
    </location>
</feature>
<accession>A0A1F5S7D4</accession>
<name>A0A1F5S7D4_9BACT</name>